<evidence type="ECO:0000256" key="3">
    <source>
        <dbReference type="ARBA" id="ARBA00023140"/>
    </source>
</evidence>
<dbReference type="PANTHER" id="PTHR12652">
    <property type="entry name" value="PEROXISOMAL BIOGENESIS FACTOR 11"/>
    <property type="match status" value="1"/>
</dbReference>
<comment type="caution">
    <text evidence="6">The sequence shown here is derived from an EMBL/GenBank/DDBJ whole genome shotgun (WGS) entry which is preliminary data.</text>
</comment>
<evidence type="ECO:0000313" key="7">
    <source>
        <dbReference type="Proteomes" id="UP001562354"/>
    </source>
</evidence>
<dbReference type="Proteomes" id="UP001562354">
    <property type="component" value="Unassembled WGS sequence"/>
</dbReference>
<dbReference type="GeneID" id="95979378"/>
<evidence type="ECO:0000256" key="2">
    <source>
        <dbReference type="ARBA" id="ARBA00023136"/>
    </source>
</evidence>
<accession>A0ABR3P5G9</accession>
<evidence type="ECO:0000313" key="6">
    <source>
        <dbReference type="EMBL" id="KAL1301423.1"/>
    </source>
</evidence>
<evidence type="ECO:0000256" key="1">
    <source>
        <dbReference type="ARBA" id="ARBA00022593"/>
    </source>
</evidence>
<reference evidence="6 7" key="1">
    <citation type="submission" date="2024-07" db="EMBL/GenBank/DDBJ databases">
        <title>Draft sequence of the Neodothiora populina.</title>
        <authorList>
            <person name="Drown D.D."/>
            <person name="Schuette U.S."/>
            <person name="Buechlein A.B."/>
            <person name="Rusch D.R."/>
            <person name="Winton L.W."/>
            <person name="Adams G.A."/>
        </authorList>
    </citation>
    <scope>NUCLEOTIDE SEQUENCE [LARGE SCALE GENOMIC DNA]</scope>
    <source>
        <strain evidence="6 7">CPC 39397</strain>
    </source>
</reference>
<feature type="region of interest" description="Disordered" evidence="5">
    <location>
        <begin position="162"/>
        <end position="190"/>
    </location>
</feature>
<organism evidence="6 7">
    <name type="scientific">Neodothiora populina</name>
    <dbReference type="NCBI Taxonomy" id="2781224"/>
    <lineage>
        <taxon>Eukaryota</taxon>
        <taxon>Fungi</taxon>
        <taxon>Dikarya</taxon>
        <taxon>Ascomycota</taxon>
        <taxon>Pezizomycotina</taxon>
        <taxon>Dothideomycetes</taxon>
        <taxon>Dothideomycetidae</taxon>
        <taxon>Dothideales</taxon>
        <taxon>Dothioraceae</taxon>
        <taxon>Neodothiora</taxon>
    </lineage>
</organism>
<dbReference type="InterPro" id="IPR008733">
    <property type="entry name" value="PEX11"/>
</dbReference>
<evidence type="ECO:0008006" key="8">
    <source>
        <dbReference type="Google" id="ProtNLM"/>
    </source>
</evidence>
<name>A0ABR3P5G9_9PEZI</name>
<evidence type="ECO:0000256" key="5">
    <source>
        <dbReference type="SAM" id="MobiDB-lite"/>
    </source>
</evidence>
<dbReference type="PANTHER" id="PTHR12652:SF23">
    <property type="entry name" value="MICROBODY (PEROXISOME) PROLIFERATION PROTEIN PEROXIN 11B (EUROFUNG)"/>
    <property type="match status" value="1"/>
</dbReference>
<keyword evidence="1" id="KW-0962">Peroxisome biogenesis</keyword>
<evidence type="ECO:0000256" key="4">
    <source>
        <dbReference type="ARBA" id="ARBA00046271"/>
    </source>
</evidence>
<sequence length="250" mass="27259">MLTAASRFFNDATGLEKTLRLVQCYSQVAAALAVTASDAAPWIQARSHFVVARRFFRMTKWIDAWNAALQHLSSTGTKTSSDSSIRTLLQLIKFSCLGMYMFLEMFTITDAMKVTSTTWGPRVLDESLKFWFYAIAASLLLSLLDLWSAVFSSTTAFSPSATQSEKQKDGLSNDSKSKAKNEKPDATTPASVSLSKRQIYKKLFTDGCDILIPGSHTGWIPADALTVGVTGVLATLVSMADVWARVNGGS</sequence>
<keyword evidence="7" id="KW-1185">Reference proteome</keyword>
<dbReference type="EMBL" id="JBFMKM010000013">
    <property type="protein sequence ID" value="KAL1301423.1"/>
    <property type="molecule type" value="Genomic_DNA"/>
</dbReference>
<keyword evidence="3" id="KW-0576">Peroxisome</keyword>
<gene>
    <name evidence="6" type="ORF">AAFC00_005679</name>
</gene>
<protein>
    <recommendedName>
        <fullName evidence="8">Peroxin 11B</fullName>
    </recommendedName>
</protein>
<comment type="subcellular location">
    <subcellularLocation>
        <location evidence="4">Peroxisome membrane</location>
    </subcellularLocation>
</comment>
<dbReference type="RefSeq" id="XP_069197699.1">
    <property type="nucleotide sequence ID" value="XM_069345497.1"/>
</dbReference>
<proteinExistence type="predicted"/>
<dbReference type="Pfam" id="PF05648">
    <property type="entry name" value="PEX11"/>
    <property type="match status" value="1"/>
</dbReference>
<feature type="compositionally biased region" description="Basic and acidic residues" evidence="5">
    <location>
        <begin position="165"/>
        <end position="185"/>
    </location>
</feature>
<keyword evidence="2" id="KW-0472">Membrane</keyword>